<evidence type="ECO:0000313" key="2">
    <source>
        <dbReference type="EMBL" id="QEL56206.1"/>
    </source>
</evidence>
<dbReference type="Proteomes" id="UP000322079">
    <property type="component" value="Chromosome"/>
</dbReference>
<dbReference type="PANTHER" id="PTHR21366">
    <property type="entry name" value="GLYOXALASE FAMILY PROTEIN"/>
    <property type="match status" value="1"/>
</dbReference>
<feature type="domain" description="VOC" evidence="1">
    <location>
        <begin position="8"/>
        <end position="122"/>
    </location>
</feature>
<protein>
    <submittedName>
        <fullName evidence="2">VOC family protein</fullName>
    </submittedName>
</protein>
<dbReference type="Gene3D" id="3.10.180.10">
    <property type="entry name" value="2,3-Dihydroxybiphenyl 1,2-Dioxygenase, domain 1"/>
    <property type="match status" value="1"/>
</dbReference>
<evidence type="ECO:0000259" key="1">
    <source>
        <dbReference type="PROSITE" id="PS51819"/>
    </source>
</evidence>
<organism evidence="2 3">
    <name type="scientific">Chromobacterium paludis</name>
    <dbReference type="NCBI Taxonomy" id="2605945"/>
    <lineage>
        <taxon>Bacteria</taxon>
        <taxon>Pseudomonadati</taxon>
        <taxon>Pseudomonadota</taxon>
        <taxon>Betaproteobacteria</taxon>
        <taxon>Neisseriales</taxon>
        <taxon>Chromobacteriaceae</taxon>
        <taxon>Chromobacterium</taxon>
    </lineage>
</organism>
<sequence length="125" mass="13449">MPPFAILKIDHIVLRVRDTALAERFYLEVLGCEVVKRQGQLAHLHAGSALIDLVPAEGSETGANVDHFCLRVEPFDEDAIRAHLARCGVDVAPAMPRFGADGVGPSIYLRDPDGNGVELKGPPQA</sequence>
<name>A0A5C1DHI7_9NEIS</name>
<dbReference type="KEGG" id="chrm:FYK34_11850"/>
<dbReference type="InterPro" id="IPR037523">
    <property type="entry name" value="VOC_core"/>
</dbReference>
<dbReference type="PANTHER" id="PTHR21366:SF14">
    <property type="entry name" value="GLYOXALASE DOMAIN-CONTAINING PROTEIN 5"/>
    <property type="match status" value="1"/>
</dbReference>
<dbReference type="RefSeq" id="WP_149296721.1">
    <property type="nucleotide sequence ID" value="NZ_CP043473.1"/>
</dbReference>
<keyword evidence="3" id="KW-1185">Reference proteome</keyword>
<dbReference type="Pfam" id="PF00903">
    <property type="entry name" value="Glyoxalase"/>
    <property type="match status" value="1"/>
</dbReference>
<dbReference type="AlphaFoldDB" id="A0A5C1DHI7"/>
<dbReference type="InterPro" id="IPR029068">
    <property type="entry name" value="Glyas_Bleomycin-R_OHBP_Dase"/>
</dbReference>
<dbReference type="SUPFAM" id="SSF54593">
    <property type="entry name" value="Glyoxalase/Bleomycin resistance protein/Dihydroxybiphenyl dioxygenase"/>
    <property type="match status" value="1"/>
</dbReference>
<dbReference type="InterPro" id="IPR050383">
    <property type="entry name" value="GlyoxalaseI/FosfomycinResist"/>
</dbReference>
<dbReference type="InterPro" id="IPR004360">
    <property type="entry name" value="Glyas_Fos-R_dOase_dom"/>
</dbReference>
<reference evidence="2 3" key="1">
    <citation type="submission" date="2019-08" db="EMBL/GenBank/DDBJ databases">
        <title>Chromobacterium paludis, a novel bacterium isolated from a Maryland marsh pond.</title>
        <authorList>
            <person name="Blackburn M.B."/>
            <person name="Gundersen-Rindal D.E."/>
        </authorList>
    </citation>
    <scope>NUCLEOTIDE SEQUENCE [LARGE SCALE GENOMIC DNA]</scope>
    <source>
        <strain evidence="3">IIBBL 257-1</strain>
    </source>
</reference>
<accession>A0A5C1DHI7</accession>
<gene>
    <name evidence="2" type="ORF">FYK34_11850</name>
</gene>
<proteinExistence type="predicted"/>
<evidence type="ECO:0000313" key="3">
    <source>
        <dbReference type="Proteomes" id="UP000322079"/>
    </source>
</evidence>
<dbReference type="EMBL" id="CP043473">
    <property type="protein sequence ID" value="QEL56206.1"/>
    <property type="molecule type" value="Genomic_DNA"/>
</dbReference>
<dbReference type="PROSITE" id="PS51819">
    <property type="entry name" value="VOC"/>
    <property type="match status" value="1"/>
</dbReference>